<keyword evidence="2" id="KW-1185">Reference proteome</keyword>
<dbReference type="AlphaFoldDB" id="A0A171KT15"/>
<gene>
    <name evidence="1" type="ORF">AAV32_08805</name>
</gene>
<evidence type="ECO:0000313" key="1">
    <source>
        <dbReference type="EMBL" id="KKO72032.1"/>
    </source>
</evidence>
<accession>A0A171KT15</accession>
<dbReference type="InterPro" id="IPR021795">
    <property type="entry name" value="DUF3363"/>
</dbReference>
<evidence type="ECO:0008006" key="3">
    <source>
        <dbReference type="Google" id="ProtNLM"/>
    </source>
</evidence>
<comment type="caution">
    <text evidence="1">The sequence shown here is derived from an EMBL/GenBank/DDBJ whole genome shotgun (WGS) entry which is preliminary data.</text>
</comment>
<dbReference type="Proteomes" id="UP000078084">
    <property type="component" value="Unassembled WGS sequence"/>
</dbReference>
<sequence>MIGGGRGLGDLGFGAEAKQAMQQRADFLAEQGLAERRGQRMILARNLLGTLRNRELAQAAKDIAADTGLEHRPVADGQRVAGIYRRSVMLASGRYAMLDDGMGFSLVPWKPVIEQRLGQQLSATVRGGGVSWEIGRQRGLSAS</sequence>
<dbReference type="PATRIC" id="fig|206506.3.peg.1878"/>
<protein>
    <recommendedName>
        <fullName evidence="3">Type VI secretion protein</fullName>
    </recommendedName>
</protein>
<dbReference type="EMBL" id="LBNE01000004">
    <property type="protein sequence ID" value="KKO72032.1"/>
    <property type="molecule type" value="Genomic_DNA"/>
</dbReference>
<proteinExistence type="predicted"/>
<reference evidence="1 2" key="1">
    <citation type="submission" date="2015-04" db="EMBL/GenBank/DDBJ databases">
        <title>Genome sequence of Kerstersia gyiorum CG1.</title>
        <authorList>
            <person name="Greninger A.L."/>
            <person name="Kozyreva V."/>
            <person name="Chaturvedi V."/>
        </authorList>
    </citation>
    <scope>NUCLEOTIDE SEQUENCE [LARGE SCALE GENOMIC DNA]</scope>
    <source>
        <strain evidence="1 2">CG1</strain>
    </source>
</reference>
<dbReference type="Pfam" id="PF11843">
    <property type="entry name" value="DUF3363"/>
    <property type="match status" value="1"/>
</dbReference>
<dbReference type="STRING" id="206506.AAV32_08805"/>
<evidence type="ECO:0000313" key="2">
    <source>
        <dbReference type="Proteomes" id="UP000078084"/>
    </source>
</evidence>
<organism evidence="1 2">
    <name type="scientific">Kerstersia gyiorum</name>
    <dbReference type="NCBI Taxonomy" id="206506"/>
    <lineage>
        <taxon>Bacteria</taxon>
        <taxon>Pseudomonadati</taxon>
        <taxon>Pseudomonadota</taxon>
        <taxon>Betaproteobacteria</taxon>
        <taxon>Burkholderiales</taxon>
        <taxon>Alcaligenaceae</taxon>
        <taxon>Kerstersia</taxon>
    </lineage>
</organism>
<name>A0A171KT15_9BURK</name>